<reference evidence="1 2" key="1">
    <citation type="submission" date="2019-12" db="EMBL/GenBank/DDBJ databases">
        <title>Genomic-based taxomic classification of the family Erythrobacteraceae.</title>
        <authorList>
            <person name="Xu L."/>
        </authorList>
    </citation>
    <scope>NUCLEOTIDE SEQUENCE [LARGE SCALE GENOMIC DNA]</scope>
    <source>
        <strain evidence="1 2">S36</strain>
    </source>
</reference>
<proteinExistence type="predicted"/>
<keyword evidence="2" id="KW-1185">Reference proteome</keyword>
<evidence type="ECO:0000313" key="2">
    <source>
        <dbReference type="Proteomes" id="UP000469430"/>
    </source>
</evidence>
<dbReference type="RefSeq" id="WP_161391440.1">
    <property type="nucleotide sequence ID" value="NZ_JBHSCP010000001.1"/>
</dbReference>
<dbReference type="Proteomes" id="UP000469430">
    <property type="component" value="Unassembled WGS sequence"/>
</dbReference>
<name>A0A6I4TY78_9SPHN</name>
<protein>
    <recommendedName>
        <fullName evidence="3">Lipoprotein</fullName>
    </recommendedName>
</protein>
<dbReference type="EMBL" id="WTYJ01000002">
    <property type="protein sequence ID" value="MXO99747.1"/>
    <property type="molecule type" value="Genomic_DNA"/>
</dbReference>
<gene>
    <name evidence="1" type="ORF">GRI97_12185</name>
</gene>
<dbReference type="PROSITE" id="PS51257">
    <property type="entry name" value="PROKAR_LIPOPROTEIN"/>
    <property type="match status" value="1"/>
</dbReference>
<accession>A0A6I4TY78</accession>
<sequence length="164" mass="18458">MKKAALLILLASAGCGVGNNDGKESCERGSLTQQELAGTLIKLQDSNIKKIDEMFQGVVDDHANGRDSFEATLDMRSRFELKDVEGYEWHAVKVFGFFGENREDSLNYYDLYSNIIIYYFPESKNAVISTATPHSNAVTPSSFWSFVNLPEDMQKVSFECARFE</sequence>
<dbReference type="AlphaFoldDB" id="A0A6I4TY78"/>
<organism evidence="1 2">
    <name type="scientific">Croceibacterium xixiisoli</name>
    <dbReference type="NCBI Taxonomy" id="1476466"/>
    <lineage>
        <taxon>Bacteria</taxon>
        <taxon>Pseudomonadati</taxon>
        <taxon>Pseudomonadota</taxon>
        <taxon>Alphaproteobacteria</taxon>
        <taxon>Sphingomonadales</taxon>
        <taxon>Erythrobacteraceae</taxon>
        <taxon>Croceibacterium</taxon>
    </lineage>
</organism>
<comment type="caution">
    <text evidence="1">The sequence shown here is derived from an EMBL/GenBank/DDBJ whole genome shotgun (WGS) entry which is preliminary data.</text>
</comment>
<evidence type="ECO:0000313" key="1">
    <source>
        <dbReference type="EMBL" id="MXO99747.1"/>
    </source>
</evidence>
<evidence type="ECO:0008006" key="3">
    <source>
        <dbReference type="Google" id="ProtNLM"/>
    </source>
</evidence>